<comment type="caution">
    <text evidence="1">The sequence shown here is derived from an EMBL/GenBank/DDBJ whole genome shotgun (WGS) entry which is preliminary data.</text>
</comment>
<gene>
    <name evidence="1" type="ORF">Ltuc_0833</name>
</gene>
<protein>
    <submittedName>
        <fullName evidence="1">Uncharacterized protein</fullName>
    </submittedName>
</protein>
<dbReference type="STRING" id="40335.Ltuc_0833"/>
<keyword evidence="2" id="KW-1185">Reference proteome</keyword>
<name>A0A0W0ZV67_9GAMM</name>
<reference evidence="1 2" key="1">
    <citation type="submission" date="2015-11" db="EMBL/GenBank/DDBJ databases">
        <title>Genomic analysis of 38 Legionella species identifies large and diverse effector repertoires.</title>
        <authorList>
            <person name="Burstein D."/>
            <person name="Amaro F."/>
            <person name="Zusman T."/>
            <person name="Lifshitz Z."/>
            <person name="Cohen O."/>
            <person name="Gilbert J.A."/>
            <person name="Pupko T."/>
            <person name="Shuman H.A."/>
            <person name="Segal G."/>
        </authorList>
    </citation>
    <scope>NUCLEOTIDE SEQUENCE [LARGE SCALE GENOMIC DNA]</scope>
    <source>
        <strain evidence="1 2">ATCC 49180</strain>
    </source>
</reference>
<proteinExistence type="predicted"/>
<organism evidence="1 2">
    <name type="scientific">Legionella tucsonensis</name>
    <dbReference type="NCBI Taxonomy" id="40335"/>
    <lineage>
        <taxon>Bacteria</taxon>
        <taxon>Pseudomonadati</taxon>
        <taxon>Pseudomonadota</taxon>
        <taxon>Gammaproteobacteria</taxon>
        <taxon>Legionellales</taxon>
        <taxon>Legionellaceae</taxon>
        <taxon>Legionella</taxon>
    </lineage>
</organism>
<evidence type="ECO:0000313" key="2">
    <source>
        <dbReference type="Proteomes" id="UP000054693"/>
    </source>
</evidence>
<dbReference type="PATRIC" id="fig|40335.7.peg.877"/>
<accession>A0A0W0ZV67</accession>
<dbReference type="AlphaFoldDB" id="A0A0W0ZV67"/>
<dbReference type="RefSeq" id="WP_058520068.1">
    <property type="nucleotide sequence ID" value="NZ_CAAAIP010000001.1"/>
</dbReference>
<dbReference type="Proteomes" id="UP000054693">
    <property type="component" value="Unassembled WGS sequence"/>
</dbReference>
<dbReference type="EMBL" id="LNZA01000001">
    <property type="protein sequence ID" value="KTD72986.1"/>
    <property type="molecule type" value="Genomic_DNA"/>
</dbReference>
<sequence>MRLETYKAKFVEFTEQAMKLCSNYKSKVDLQRKIMSLSSEAVQFYQTNSDHKKSDYQLRIEVFLKFDNVLKSVKKDFPPQLTEKKRKFFFTIPKQIKQSSLQETAPLLDHSITPEF</sequence>
<evidence type="ECO:0000313" key="1">
    <source>
        <dbReference type="EMBL" id="KTD72986.1"/>
    </source>
</evidence>
<dbReference type="OrthoDB" id="5653448at2"/>